<proteinExistence type="predicted"/>
<dbReference type="KEGG" id="vg:77928742"/>
<dbReference type="InterPro" id="IPR019276">
    <property type="entry name" value="DUF2303"/>
</dbReference>
<dbReference type="Proteomes" id="UP000593630">
    <property type="component" value="Segment"/>
</dbReference>
<evidence type="ECO:0000256" key="1">
    <source>
        <dbReference type="SAM" id="MobiDB-lite"/>
    </source>
</evidence>
<feature type="region of interest" description="Disordered" evidence="1">
    <location>
        <begin position="363"/>
        <end position="385"/>
    </location>
</feature>
<dbReference type="GeneID" id="77928742"/>
<dbReference type="RefSeq" id="YP_010652918.1">
    <property type="nucleotide sequence ID" value="NC_070791.1"/>
</dbReference>
<evidence type="ECO:0000313" key="2">
    <source>
        <dbReference type="EMBL" id="QOP67354.1"/>
    </source>
</evidence>
<sequence>MATADTSIQLTPGTFVQGNDAQKLAEIELPGGPNIQEGIHVVAATTSEKGLEVEVVDLREFIPGVTRSAESGTRLVTDVPSFLAELDRYSIDPDFSTLWGDETKGRVEAVYNDHANDGPGLRDNRLRLELRADQDWTAWHQLSGQYLRQEEFGDRVEELLHTVVEPAQADLMEVIDSIRATSKGSFESKISRADGGQQLEYKEDVSTTAGKSGQLEVPKTVTLAIRPWEGLDTYKVEGWFRLRVQNGQLSLAIKLKPTRSILRAAWADVIEQIEKHRTNREAPRRKARPGNQVRPMSKTRYSSDVQLGEKYRDDQTGIEGTAAAIHFFQHGCERVTLELLVKGELKEYTFDSPRLRHIASGRLATTTRTGGPERYTDSGRSVGAR</sequence>
<dbReference type="EMBL" id="MT889398">
    <property type="protein sequence ID" value="QOP67354.1"/>
    <property type="molecule type" value="Genomic_DNA"/>
</dbReference>
<feature type="region of interest" description="Disordered" evidence="1">
    <location>
        <begin position="277"/>
        <end position="308"/>
    </location>
</feature>
<reference evidence="2 3" key="1">
    <citation type="submission" date="2020-08" db="EMBL/GenBank/DDBJ databases">
        <authorList>
            <person name="Divens A.M."/>
            <person name="Alfonso H.N."/>
            <person name="Blagrave E.S."/>
            <person name="Bornemeier G.E."/>
            <person name="Brinkerhoff J.W."/>
            <person name="Clayton D.J."/>
            <person name="Crites O.L."/>
            <person name="Curl S.J."/>
            <person name="Davis R.N."/>
            <person name="Foiles C.E."/>
            <person name="Holiman R.M."/>
            <person name="Janke M.R."/>
            <person name="Jones H.T."/>
            <person name="Ornelas L."/>
            <person name="Peyton J.E."/>
            <person name="Smith K.E."/>
            <person name="Spiva J.A."/>
            <person name="Wallace R.G."/>
            <person name="Waters J.A."/>
            <person name="Welborn M.J."/>
            <person name="Reyna N.S."/>
            <person name="Plymale R.C."/>
            <person name="Garlena R.A."/>
            <person name="Russell D.A."/>
            <person name="Pope W.H."/>
            <person name="Jacobs-Sera D."/>
            <person name="Hatfull G.F."/>
        </authorList>
    </citation>
    <scope>NUCLEOTIDE SEQUENCE [LARGE SCALE GENOMIC DNA]</scope>
</reference>
<organism evidence="2 3">
    <name type="scientific">Gordonia phage Herod</name>
    <dbReference type="NCBI Taxonomy" id="2776861"/>
    <lineage>
        <taxon>Viruses</taxon>
        <taxon>Duplodnaviria</taxon>
        <taxon>Heunggongvirae</taxon>
        <taxon>Uroviricota</taxon>
        <taxon>Caudoviricetes</taxon>
        <taxon>Nymbaxtervirinae</taxon>
        <taxon>Nymphadoravirus</taxon>
        <taxon>Nymphadoravirus herod</taxon>
    </lineage>
</organism>
<accession>A0A7M1CSS4</accession>
<protein>
    <submittedName>
        <fullName evidence="2">Uncharacterized protein</fullName>
    </submittedName>
</protein>
<gene>
    <name evidence="2" type="primary">53</name>
    <name evidence="2" type="ORF">SEA_HEROD_53</name>
</gene>
<name>A0A7M1CSS4_9CAUD</name>
<keyword evidence="3" id="KW-1185">Reference proteome</keyword>
<evidence type="ECO:0000313" key="3">
    <source>
        <dbReference type="Proteomes" id="UP000593630"/>
    </source>
</evidence>
<dbReference type="Pfam" id="PF10065">
    <property type="entry name" value="DUF2303"/>
    <property type="match status" value="1"/>
</dbReference>